<accession>A0A6J2RBJ5</accession>
<evidence type="ECO:0000313" key="13">
    <source>
        <dbReference type="Proteomes" id="UP000504630"/>
    </source>
</evidence>
<dbReference type="OrthoDB" id="25887at2759"/>
<dbReference type="InterPro" id="IPR029071">
    <property type="entry name" value="Ubiquitin-like_domsf"/>
</dbReference>
<dbReference type="PROSITE" id="PS51399">
    <property type="entry name" value="SEP"/>
    <property type="match status" value="1"/>
</dbReference>
<dbReference type="Gene3D" id="3.30.420.210">
    <property type="entry name" value="SEP domain"/>
    <property type="match status" value="1"/>
</dbReference>
<feature type="region of interest" description="Disordered" evidence="10">
    <location>
        <begin position="42"/>
        <end position="79"/>
    </location>
</feature>
<keyword evidence="3" id="KW-0175">Coiled coil</keyword>
<dbReference type="AlphaFoldDB" id="A0A6J2RBJ5"/>
<dbReference type="PANTHER" id="PTHR23333:SF4">
    <property type="entry name" value="UBX DOMAIN-CONTAINING PROTEIN 11"/>
    <property type="match status" value="1"/>
</dbReference>
<dbReference type="CDD" id="cd17077">
    <property type="entry name" value="UBX_UBXN11"/>
    <property type="match status" value="1"/>
</dbReference>
<keyword evidence="13" id="KW-1185">Reference proteome</keyword>
<feature type="compositionally biased region" description="Polar residues" evidence="10">
    <location>
        <begin position="51"/>
        <end position="69"/>
    </location>
</feature>
<feature type="domain" description="SEP" evidence="12">
    <location>
        <begin position="234"/>
        <end position="298"/>
    </location>
</feature>
<dbReference type="CTD" id="91544"/>
<sequence length="522" mass="59056">MSSPLSMLKKTRRTPLQGPLNEQWGRQKVSFRRNLIKEFQSALADDDESSDFNPPQSSHTPANDASISKSKAPLKKGTAPSDFELMSAMMRRVSLLEKKVMSQAQEIEHKDKRISVLEEKRRRLKESESTHDLSSRDDLERRCQQLQNQVCEMDSFLNDYGLIWVGAAESSDSAESEQPRNLERGLWQPDAFMVRSFHMNFDLVVQRIKELNIMAGEGECFVQSTSTGGHLTKKDPIQLSLYSNGIVMFEGPFRSYQEHSTQRCMQDLMDGYFPSELQERFPDGVPFEVCDRREEDFIIRLPWNKFPGEGQAVCGEKEESSNAISSQLPGLSRTHHTDGGGFPQSSLLFSCFLLSSGKKLSMDQFLNRLPKVVVKAGRVIDIRDSLRAALQGSSDARSSNSVILIDTPALQAIKERLQTPSSGRPSSARDVITLKLKSEDGNHTYVLKMCFSETIGHLRQHLDRYREGGLTDYDIISVYPQCCYDDERQTLRSCGLTSNATLLLRKRQKRPHSLTEGNKISL</sequence>
<dbReference type="FunFam" id="3.30.420.210:FF:000003">
    <property type="entry name" value="UBX domain protein 11"/>
    <property type="match status" value="1"/>
</dbReference>
<dbReference type="Pfam" id="PF00789">
    <property type="entry name" value="UBX"/>
    <property type="match status" value="1"/>
</dbReference>
<dbReference type="PANTHER" id="PTHR23333">
    <property type="entry name" value="UBX DOMAIN CONTAINING PROTEIN"/>
    <property type="match status" value="1"/>
</dbReference>
<gene>
    <name evidence="14" type="primary">ubxn11</name>
</gene>
<name>A0A6J2RBJ5_COTGO</name>
<evidence type="ECO:0000256" key="1">
    <source>
        <dbReference type="ARBA" id="ARBA00004245"/>
    </source>
</evidence>
<evidence type="ECO:0000259" key="11">
    <source>
        <dbReference type="PROSITE" id="PS50053"/>
    </source>
</evidence>
<evidence type="ECO:0000256" key="8">
    <source>
        <dbReference type="ARBA" id="ARBA00075811"/>
    </source>
</evidence>
<proteinExistence type="predicted"/>
<evidence type="ECO:0000256" key="2">
    <source>
        <dbReference type="ARBA" id="ARBA00022490"/>
    </source>
</evidence>
<dbReference type="GO" id="GO:0005856">
    <property type="term" value="C:cytoskeleton"/>
    <property type="evidence" value="ECO:0007669"/>
    <property type="project" value="UniProtKB-SubCell"/>
</dbReference>
<dbReference type="InterPro" id="IPR000626">
    <property type="entry name" value="Ubiquitin-like_dom"/>
</dbReference>
<dbReference type="InterPro" id="IPR001012">
    <property type="entry name" value="UBX_dom"/>
</dbReference>
<dbReference type="KEGG" id="cgob:115020895"/>
<comment type="function">
    <text evidence="5">May be involved in the reorganization of actin cytoskeleton mediated by RND1, RND2 and RND3. Promotes RHOA activation mediated by GNA12 and GNA13.</text>
</comment>
<dbReference type="Pfam" id="PF08059">
    <property type="entry name" value="SEP"/>
    <property type="match status" value="1"/>
</dbReference>
<evidence type="ECO:0000259" key="12">
    <source>
        <dbReference type="PROSITE" id="PS51399"/>
    </source>
</evidence>
<comment type="subcellular location">
    <subcellularLocation>
        <location evidence="1">Cytoplasm</location>
        <location evidence="1">Cytoskeleton</location>
    </subcellularLocation>
</comment>
<protein>
    <recommendedName>
        <fullName evidence="7">UBX domain-containing protein 11</fullName>
    </recommendedName>
    <alternativeName>
        <fullName evidence="9">Socius</fullName>
    </alternativeName>
    <alternativeName>
        <fullName evidence="8">UBX domain-containing protein 5</fullName>
    </alternativeName>
</protein>
<dbReference type="GO" id="GO:0043130">
    <property type="term" value="F:ubiquitin binding"/>
    <property type="evidence" value="ECO:0007669"/>
    <property type="project" value="TreeGrafter"/>
</dbReference>
<evidence type="ECO:0000256" key="3">
    <source>
        <dbReference type="ARBA" id="ARBA00023054"/>
    </source>
</evidence>
<dbReference type="GO" id="GO:0043161">
    <property type="term" value="P:proteasome-mediated ubiquitin-dependent protein catabolic process"/>
    <property type="evidence" value="ECO:0007669"/>
    <property type="project" value="TreeGrafter"/>
</dbReference>
<dbReference type="InterPro" id="IPR012989">
    <property type="entry name" value="SEP_domain"/>
</dbReference>
<dbReference type="RefSeq" id="XP_029306802.1">
    <property type="nucleotide sequence ID" value="XM_029450942.1"/>
</dbReference>
<dbReference type="InParanoid" id="A0A6J2RBJ5"/>
<dbReference type="FunCoup" id="A0A6J2RBJ5">
    <property type="interactions" value="30"/>
</dbReference>
<dbReference type="GeneID" id="115020895"/>
<reference evidence="14" key="1">
    <citation type="submission" date="2025-08" db="UniProtKB">
        <authorList>
            <consortium name="RefSeq"/>
        </authorList>
    </citation>
    <scope>IDENTIFICATION</scope>
</reference>
<feature type="domain" description="Ubiquitin-like" evidence="11">
    <location>
        <begin position="432"/>
        <end position="511"/>
    </location>
</feature>
<dbReference type="SUPFAM" id="SSF54236">
    <property type="entry name" value="Ubiquitin-like"/>
    <property type="match status" value="1"/>
</dbReference>
<evidence type="ECO:0000256" key="9">
    <source>
        <dbReference type="ARBA" id="ARBA00081109"/>
    </source>
</evidence>
<organism evidence="13 14">
    <name type="scientific">Cottoperca gobio</name>
    <name type="common">Frogmouth</name>
    <name type="synonym">Aphritis gobio</name>
    <dbReference type="NCBI Taxonomy" id="56716"/>
    <lineage>
        <taxon>Eukaryota</taxon>
        <taxon>Metazoa</taxon>
        <taxon>Chordata</taxon>
        <taxon>Craniata</taxon>
        <taxon>Vertebrata</taxon>
        <taxon>Euteleostomi</taxon>
        <taxon>Actinopterygii</taxon>
        <taxon>Neopterygii</taxon>
        <taxon>Teleostei</taxon>
        <taxon>Neoteleostei</taxon>
        <taxon>Acanthomorphata</taxon>
        <taxon>Eupercaria</taxon>
        <taxon>Perciformes</taxon>
        <taxon>Notothenioidei</taxon>
        <taxon>Bovichtidae</taxon>
        <taxon>Cottoperca</taxon>
    </lineage>
</organism>
<dbReference type="PROSITE" id="PS50053">
    <property type="entry name" value="UBIQUITIN_2"/>
    <property type="match status" value="1"/>
</dbReference>
<dbReference type="InterPro" id="IPR036241">
    <property type="entry name" value="NSFL1C_SEP_dom_sf"/>
</dbReference>
<evidence type="ECO:0000256" key="10">
    <source>
        <dbReference type="SAM" id="MobiDB-lite"/>
    </source>
</evidence>
<keyword evidence="2" id="KW-0963">Cytoplasm</keyword>
<comment type="subunit">
    <text evidence="6">Interacts with GNA12, GNA13, RND1, RND2 and RND3.</text>
</comment>
<evidence type="ECO:0000256" key="4">
    <source>
        <dbReference type="ARBA" id="ARBA00023212"/>
    </source>
</evidence>
<feature type="region of interest" description="Disordered" evidence="10">
    <location>
        <begin position="1"/>
        <end position="27"/>
    </location>
</feature>
<keyword evidence="4" id="KW-0206">Cytoskeleton</keyword>
<dbReference type="Proteomes" id="UP000504630">
    <property type="component" value="Chromosome 16"/>
</dbReference>
<dbReference type="Gene3D" id="3.10.20.90">
    <property type="entry name" value="Phosphatidylinositol 3-kinase Catalytic Subunit, Chain A, domain 1"/>
    <property type="match status" value="1"/>
</dbReference>
<evidence type="ECO:0000256" key="6">
    <source>
        <dbReference type="ARBA" id="ARBA00062345"/>
    </source>
</evidence>
<evidence type="ECO:0000256" key="5">
    <source>
        <dbReference type="ARBA" id="ARBA00059434"/>
    </source>
</evidence>
<dbReference type="SUPFAM" id="SSF102848">
    <property type="entry name" value="NSFL1 (p97 ATPase) cofactor p47, SEP domain"/>
    <property type="match status" value="1"/>
</dbReference>
<evidence type="ECO:0000313" key="14">
    <source>
        <dbReference type="RefSeq" id="XP_029306802.1"/>
    </source>
</evidence>
<evidence type="ECO:0000256" key="7">
    <source>
        <dbReference type="ARBA" id="ARBA00073759"/>
    </source>
</evidence>